<protein>
    <submittedName>
        <fullName evidence="2">Uncharacterized protein</fullName>
    </submittedName>
</protein>
<accession>A0ABC9NSL7</accession>
<dbReference type="Proteomes" id="UP000003042">
    <property type="component" value="Unassembled WGS sequence"/>
</dbReference>
<comment type="caution">
    <text evidence="2">The sequence shown here is derived from an EMBL/GenBank/DDBJ whole genome shotgun (WGS) entry which is preliminary data.</text>
</comment>
<evidence type="ECO:0000256" key="1">
    <source>
        <dbReference type="SAM" id="MobiDB-lite"/>
    </source>
</evidence>
<evidence type="ECO:0000313" key="3">
    <source>
        <dbReference type="Proteomes" id="UP000003042"/>
    </source>
</evidence>
<dbReference type="AlphaFoldDB" id="A0ABC9NSL7"/>
<sequence length="47" mass="5434">MLSREDGNNLLPPRPRHEQNTNNNTTTLHFINGEKINLHNIFAQILP</sequence>
<gene>
    <name evidence="2" type="ORF">ESCAB7627_4494</name>
</gene>
<evidence type="ECO:0000313" key="2">
    <source>
        <dbReference type="EMBL" id="EDS93291.1"/>
    </source>
</evidence>
<organism evidence="2 3">
    <name type="scientific">Escherichia albertii (strain TW07627)</name>
    <dbReference type="NCBI Taxonomy" id="502347"/>
    <lineage>
        <taxon>Bacteria</taxon>
        <taxon>Pseudomonadati</taxon>
        <taxon>Pseudomonadota</taxon>
        <taxon>Gammaproteobacteria</taxon>
        <taxon>Enterobacterales</taxon>
        <taxon>Enterobacteriaceae</taxon>
        <taxon>Escherichia</taxon>
    </lineage>
</organism>
<proteinExistence type="predicted"/>
<dbReference type="EMBL" id="ABKX01000002">
    <property type="protein sequence ID" value="EDS93291.1"/>
    <property type="molecule type" value="Genomic_DNA"/>
</dbReference>
<name>A0ABC9NSL7_ESCAT</name>
<reference evidence="2 3" key="1">
    <citation type="submission" date="2008-02" db="EMBL/GenBank/DDBJ databases">
        <title>Annotation of Escherichia albertii TW07627.</title>
        <authorList>
            <person name="Sutton G."/>
            <person name="Whittam T.S."/>
            <person name="Sebastian Y."/>
        </authorList>
    </citation>
    <scope>NUCLEOTIDE SEQUENCE [LARGE SCALE GENOMIC DNA]</scope>
    <source>
        <strain evidence="2 3">TW07627</strain>
    </source>
</reference>
<feature type="region of interest" description="Disordered" evidence="1">
    <location>
        <begin position="1"/>
        <end position="25"/>
    </location>
</feature>